<dbReference type="OMA" id="AVYIQHQ"/>
<keyword evidence="4" id="KW-1185">Reference proteome</keyword>
<feature type="transmembrane region" description="Helical" evidence="2">
    <location>
        <begin position="217"/>
        <end position="235"/>
    </location>
</feature>
<feature type="transmembrane region" description="Helical" evidence="2">
    <location>
        <begin position="68"/>
        <end position="91"/>
    </location>
</feature>
<keyword evidence="2" id="KW-1133">Transmembrane helix</keyword>
<comment type="caution">
    <text evidence="3">The sequence shown here is derived from an EMBL/GenBank/DDBJ whole genome shotgun (WGS) entry which is preliminary data.</text>
</comment>
<feature type="transmembrane region" description="Helical" evidence="2">
    <location>
        <begin position="287"/>
        <end position="308"/>
    </location>
</feature>
<dbReference type="InParanoid" id="A0A1X2H6N7"/>
<proteinExistence type="predicted"/>
<feature type="transmembrane region" description="Helical" evidence="2">
    <location>
        <begin position="247"/>
        <end position="267"/>
    </location>
</feature>
<feature type="transmembrane region" description="Helical" evidence="2">
    <location>
        <begin position="182"/>
        <end position="202"/>
    </location>
</feature>
<evidence type="ECO:0000313" key="4">
    <source>
        <dbReference type="Proteomes" id="UP000242180"/>
    </source>
</evidence>
<feature type="transmembrane region" description="Helical" evidence="2">
    <location>
        <begin position="34"/>
        <end position="56"/>
    </location>
</feature>
<evidence type="ECO:0000256" key="1">
    <source>
        <dbReference type="SAM" id="MobiDB-lite"/>
    </source>
</evidence>
<feature type="transmembrane region" description="Helical" evidence="2">
    <location>
        <begin position="315"/>
        <end position="334"/>
    </location>
</feature>
<evidence type="ECO:0000256" key="2">
    <source>
        <dbReference type="SAM" id="Phobius"/>
    </source>
</evidence>
<dbReference type="PANTHER" id="PTHR19346">
    <property type="entry name" value="SUGAR PHOSPHATE TRANSPORTER DOMAIN-CONTAINING PROTEIN"/>
    <property type="match status" value="1"/>
</dbReference>
<dbReference type="AlphaFoldDB" id="A0A1X2H6N7"/>
<feature type="transmembrane region" description="Helical" evidence="2">
    <location>
        <begin position="160"/>
        <end position="177"/>
    </location>
</feature>
<feature type="region of interest" description="Disordered" evidence="1">
    <location>
        <begin position="1"/>
        <end position="29"/>
    </location>
</feature>
<keyword evidence="2" id="KW-0812">Transmembrane</keyword>
<feature type="transmembrane region" description="Helical" evidence="2">
    <location>
        <begin position="340"/>
        <end position="358"/>
    </location>
</feature>
<dbReference type="PANTHER" id="PTHR19346:SF4">
    <property type="entry name" value="SUGAR PHOSPHATE TRANSPORTER DOMAIN-CONTAINING PROTEIN"/>
    <property type="match status" value="1"/>
</dbReference>
<dbReference type="InterPro" id="IPR037185">
    <property type="entry name" value="EmrE-like"/>
</dbReference>
<reference evidence="3 4" key="1">
    <citation type="submission" date="2016-07" db="EMBL/GenBank/DDBJ databases">
        <title>Pervasive Adenine N6-methylation of Active Genes in Fungi.</title>
        <authorList>
            <consortium name="DOE Joint Genome Institute"/>
            <person name="Mondo S.J."/>
            <person name="Dannebaum R.O."/>
            <person name="Kuo R.C."/>
            <person name="Labutti K."/>
            <person name="Haridas S."/>
            <person name="Kuo A."/>
            <person name="Salamov A."/>
            <person name="Ahrendt S.R."/>
            <person name="Lipzen A."/>
            <person name="Sullivan W."/>
            <person name="Andreopoulos W.B."/>
            <person name="Clum A."/>
            <person name="Lindquist E."/>
            <person name="Daum C."/>
            <person name="Ramamoorthy G.K."/>
            <person name="Gryganskyi A."/>
            <person name="Culley D."/>
            <person name="Magnuson J.K."/>
            <person name="James T.Y."/>
            <person name="O'Malley M.A."/>
            <person name="Stajich J.E."/>
            <person name="Spatafora J.W."/>
            <person name="Visel A."/>
            <person name="Grigoriev I.V."/>
        </authorList>
    </citation>
    <scope>NUCLEOTIDE SEQUENCE [LARGE SCALE GENOMIC DNA]</scope>
    <source>
        <strain evidence="3 4">NRRL 2496</strain>
    </source>
</reference>
<protein>
    <recommendedName>
        <fullName evidence="5">EamA domain-containing protein</fullName>
    </recommendedName>
</protein>
<dbReference type="Proteomes" id="UP000242180">
    <property type="component" value="Unassembled WGS sequence"/>
</dbReference>
<dbReference type="SUPFAM" id="SSF103481">
    <property type="entry name" value="Multidrug resistance efflux transporter EmrE"/>
    <property type="match status" value="2"/>
</dbReference>
<gene>
    <name evidence="3" type="ORF">BCR43DRAFT_495881</name>
</gene>
<dbReference type="InterPro" id="IPR026505">
    <property type="entry name" value="Solute_c_fam_35_mem_F3/F4"/>
</dbReference>
<evidence type="ECO:0008006" key="5">
    <source>
        <dbReference type="Google" id="ProtNLM"/>
    </source>
</evidence>
<evidence type="ECO:0000313" key="3">
    <source>
        <dbReference type="EMBL" id="ORY94111.1"/>
    </source>
</evidence>
<keyword evidence="2" id="KW-0472">Membrane</keyword>
<dbReference type="OrthoDB" id="10062838at2759"/>
<feature type="transmembrane region" description="Helical" evidence="2">
    <location>
        <begin position="129"/>
        <end position="148"/>
    </location>
</feature>
<sequence>MSSPTYHAVPVNDRGTLTERQEQQRQSPRRRRSFLAAAMLGVCIVSFVLQTELAQYVQRTTNYSKPYFILYIGHCCYLFMIPIQFVAELMARPSDKAWWSRCADTFKQCKQELDASLLALCQTSPLSPLTMLILCSVLLTVPAYLWYLSVNLTSMANLTAIYNTGCFFAYLFSILMLHDRIVAAKVAAVGLCILGVCVMAFTDTQDNTSSDSPDGPLGILVAMIGAAAYGFYEVFYKKYAAPPKPTILFANAVTGGIGFVTLIFLWVPIPLLHWSGFETFEWPDLRTLAYILAIASMSVVYNATFMCVVALVNPVFAAVGVMLTIPAVAVTDMLVTGDLVSLSTVLGSVLILIGFFVLNRQISRDEPLDADDTVSIDV</sequence>
<dbReference type="STRING" id="13706.A0A1X2H6N7"/>
<accession>A0A1X2H6N7</accession>
<dbReference type="EMBL" id="MCGN01000008">
    <property type="protein sequence ID" value="ORY94111.1"/>
    <property type="molecule type" value="Genomic_DNA"/>
</dbReference>
<name>A0A1X2H6N7_SYNRA</name>
<organism evidence="3 4">
    <name type="scientific">Syncephalastrum racemosum</name>
    <name type="common">Filamentous fungus</name>
    <dbReference type="NCBI Taxonomy" id="13706"/>
    <lineage>
        <taxon>Eukaryota</taxon>
        <taxon>Fungi</taxon>
        <taxon>Fungi incertae sedis</taxon>
        <taxon>Mucoromycota</taxon>
        <taxon>Mucoromycotina</taxon>
        <taxon>Mucoromycetes</taxon>
        <taxon>Mucorales</taxon>
        <taxon>Syncephalastraceae</taxon>
        <taxon>Syncephalastrum</taxon>
    </lineage>
</organism>